<dbReference type="EMBL" id="AEAH01002768">
    <property type="protein sequence ID" value="EGH34673.1"/>
    <property type="molecule type" value="Genomic_DNA"/>
</dbReference>
<evidence type="ECO:0000313" key="1">
    <source>
        <dbReference type="EMBL" id="EGH34673.1"/>
    </source>
</evidence>
<dbReference type="Gene3D" id="3.40.50.12780">
    <property type="entry name" value="N-terminal domain of ligase-like"/>
    <property type="match status" value="1"/>
</dbReference>
<evidence type="ECO:0000313" key="2">
    <source>
        <dbReference type="Proteomes" id="UP000004471"/>
    </source>
</evidence>
<dbReference type="InterPro" id="IPR042099">
    <property type="entry name" value="ANL_N_sf"/>
</dbReference>
<proteinExistence type="predicted"/>
<dbReference type="GO" id="GO:0043041">
    <property type="term" value="P:amino acid activation for nonribosomal peptide biosynthetic process"/>
    <property type="evidence" value="ECO:0007669"/>
    <property type="project" value="TreeGrafter"/>
</dbReference>
<dbReference type="GO" id="GO:0005737">
    <property type="term" value="C:cytoplasm"/>
    <property type="evidence" value="ECO:0007669"/>
    <property type="project" value="TreeGrafter"/>
</dbReference>
<feature type="non-terminal residue" evidence="1">
    <location>
        <position position="82"/>
    </location>
</feature>
<dbReference type="GO" id="GO:0031177">
    <property type="term" value="F:phosphopantetheine binding"/>
    <property type="evidence" value="ECO:0007669"/>
    <property type="project" value="TreeGrafter"/>
</dbReference>
<dbReference type="GO" id="GO:0044550">
    <property type="term" value="P:secondary metabolite biosynthetic process"/>
    <property type="evidence" value="ECO:0007669"/>
    <property type="project" value="TreeGrafter"/>
</dbReference>
<name>F3FWT1_PSESX</name>
<dbReference type="PANTHER" id="PTHR45527">
    <property type="entry name" value="NONRIBOSOMAL PEPTIDE SYNTHETASE"/>
    <property type="match status" value="1"/>
</dbReference>
<dbReference type="SUPFAM" id="SSF56801">
    <property type="entry name" value="Acetyl-CoA synthetase-like"/>
    <property type="match status" value="1"/>
</dbReference>
<gene>
    <name evidence="1" type="ORF">PSYJA_39225</name>
</gene>
<dbReference type="PANTHER" id="PTHR45527:SF1">
    <property type="entry name" value="FATTY ACID SYNTHASE"/>
    <property type="match status" value="1"/>
</dbReference>
<organism evidence="1 2">
    <name type="scientific">Pseudomonas syringae pv. japonica str. M301072</name>
    <dbReference type="NCBI Taxonomy" id="629262"/>
    <lineage>
        <taxon>Bacteria</taxon>
        <taxon>Pseudomonadati</taxon>
        <taxon>Pseudomonadota</taxon>
        <taxon>Gammaproteobacteria</taxon>
        <taxon>Pseudomonadales</taxon>
        <taxon>Pseudomonadaceae</taxon>
        <taxon>Pseudomonas</taxon>
        <taxon>Pseudomonas syringae</taxon>
    </lineage>
</organism>
<dbReference type="Proteomes" id="UP000004471">
    <property type="component" value="Unassembled WGS sequence"/>
</dbReference>
<sequence>EAMVADDQQVLEHVALLGGDEREHLLAGLNATEAPYPQDFTIHQLFEDRVQAQPNAIAVAFEAQRLSYAELNRQANRLAHHL</sequence>
<protein>
    <submittedName>
        <fullName evidence="1">Amino acid adenylation</fullName>
    </submittedName>
</protein>
<dbReference type="AlphaFoldDB" id="F3FWT1"/>
<comment type="caution">
    <text evidence="1">The sequence shown here is derived from an EMBL/GenBank/DDBJ whole genome shotgun (WGS) entry which is preliminary data.</text>
</comment>
<feature type="non-terminal residue" evidence="1">
    <location>
        <position position="1"/>
    </location>
</feature>
<reference evidence="1 2" key="1">
    <citation type="journal article" date="2011" name="PLoS Pathog.">
        <title>Dynamic evolution of pathogenicity revealed by sequencing and comparative genomics of 19 Pseudomonas syringae isolates.</title>
        <authorList>
            <person name="Baltrus D.A."/>
            <person name="Nishimura M.T."/>
            <person name="Romanchuk A."/>
            <person name="Chang J.H."/>
            <person name="Mukhtar M.S."/>
            <person name="Cherkis K."/>
            <person name="Roach J."/>
            <person name="Grant S.R."/>
            <person name="Jones C.D."/>
            <person name="Dangl J.L."/>
        </authorList>
    </citation>
    <scope>NUCLEOTIDE SEQUENCE [LARGE SCALE GENOMIC DNA]</scope>
    <source>
        <strain evidence="2">M301072PT</strain>
    </source>
</reference>
<accession>F3FWT1</accession>